<name>A0A9Y2IM79_9PSEU</name>
<evidence type="ECO:0000313" key="2">
    <source>
        <dbReference type="EMBL" id="WIX82499.1"/>
    </source>
</evidence>
<accession>A0A9Y2IM79</accession>
<dbReference type="EMBL" id="CP127294">
    <property type="protein sequence ID" value="WIX82499.1"/>
    <property type="molecule type" value="Genomic_DNA"/>
</dbReference>
<proteinExistence type="predicted"/>
<dbReference type="InterPro" id="IPR041413">
    <property type="entry name" value="MLTR_LBD"/>
</dbReference>
<dbReference type="Pfam" id="PF17765">
    <property type="entry name" value="MLTR_LBD"/>
    <property type="match status" value="1"/>
</dbReference>
<gene>
    <name evidence="2" type="ORF">QRX50_17885</name>
</gene>
<keyword evidence="3" id="KW-1185">Reference proteome</keyword>
<feature type="domain" description="MmyB-like transcription regulator ligand binding" evidence="1">
    <location>
        <begin position="9"/>
        <end position="60"/>
    </location>
</feature>
<dbReference type="Gene3D" id="3.30.450.180">
    <property type="match status" value="1"/>
</dbReference>
<dbReference type="Proteomes" id="UP001236014">
    <property type="component" value="Chromosome"/>
</dbReference>
<dbReference type="AlphaFoldDB" id="A0A9Y2IM79"/>
<protein>
    <recommendedName>
        <fullName evidence="1">MmyB-like transcription regulator ligand binding domain-containing protein</fullName>
    </recommendedName>
</protein>
<dbReference type="KEGG" id="acab:QRX50_17885"/>
<evidence type="ECO:0000313" key="3">
    <source>
        <dbReference type="Proteomes" id="UP001236014"/>
    </source>
</evidence>
<organism evidence="2 3">
    <name type="scientific">Amycolatopsis carbonis</name>
    <dbReference type="NCBI Taxonomy" id="715471"/>
    <lineage>
        <taxon>Bacteria</taxon>
        <taxon>Bacillati</taxon>
        <taxon>Actinomycetota</taxon>
        <taxon>Actinomycetes</taxon>
        <taxon>Pseudonocardiales</taxon>
        <taxon>Pseudonocardiaceae</taxon>
        <taxon>Amycolatopsis</taxon>
    </lineage>
</organism>
<reference evidence="2 3" key="1">
    <citation type="submission" date="2023-06" db="EMBL/GenBank/DDBJ databases">
        <authorList>
            <person name="Oyuntsetseg B."/>
            <person name="Kim S.B."/>
        </authorList>
    </citation>
    <scope>NUCLEOTIDE SEQUENCE [LARGE SCALE GENOMIC DNA]</scope>
    <source>
        <strain evidence="2 3">2-15</strain>
    </source>
</reference>
<sequence>MVGRPRRADGGFRRKTFRHQRLGPVTVDSQRLGVETGPGQFVVAYSAEPGSAPEAALRSLAETALTG</sequence>
<evidence type="ECO:0000259" key="1">
    <source>
        <dbReference type="Pfam" id="PF17765"/>
    </source>
</evidence>